<dbReference type="AlphaFoldDB" id="V5IVA9"/>
<protein>
    <recommendedName>
        <fullName evidence="5 17">NADH-ubiquinone oxidoreductase chain 4</fullName>
        <ecNumber evidence="4 17">7.1.1.2</ecNumber>
    </recommendedName>
</protein>
<feature type="transmembrane region" description="Helical" evidence="17">
    <location>
        <begin position="325"/>
        <end position="344"/>
    </location>
</feature>
<dbReference type="Pfam" id="PF01059">
    <property type="entry name" value="Oxidored_q5_N"/>
    <property type="match status" value="1"/>
</dbReference>
<keyword evidence="10 17" id="KW-0249">Electron transport</keyword>
<feature type="transmembrane region" description="Helical" evidence="17">
    <location>
        <begin position="174"/>
        <end position="197"/>
    </location>
</feature>
<dbReference type="Pfam" id="PF00361">
    <property type="entry name" value="Proton_antipo_M"/>
    <property type="match status" value="1"/>
</dbReference>
<geneLocation type="mitochondrion" evidence="20"/>
<keyword evidence="11 17" id="KW-1133">Transmembrane helix</keyword>
<evidence type="ECO:0000256" key="12">
    <source>
        <dbReference type="ARBA" id="ARBA00023027"/>
    </source>
</evidence>
<feature type="domain" description="NADH:ubiquinone oxidoreductase chain 4 N-terminal" evidence="19">
    <location>
        <begin position="4"/>
        <end position="97"/>
    </location>
</feature>
<evidence type="ECO:0000256" key="2">
    <source>
        <dbReference type="ARBA" id="ARBA00004225"/>
    </source>
</evidence>
<comment type="subcellular location">
    <subcellularLocation>
        <location evidence="2 17">Mitochondrion membrane</location>
        <topology evidence="2 17">Multi-pass membrane protein</topology>
    </subcellularLocation>
</comment>
<evidence type="ECO:0000256" key="16">
    <source>
        <dbReference type="ARBA" id="ARBA00049551"/>
    </source>
</evidence>
<dbReference type="InterPro" id="IPR003918">
    <property type="entry name" value="NADH_UbQ_OxRdtase"/>
</dbReference>
<comment type="similarity">
    <text evidence="3 17">Belongs to the complex I subunit 4 family.</text>
</comment>
<feature type="transmembrane region" description="Helical" evidence="17">
    <location>
        <begin position="264"/>
        <end position="286"/>
    </location>
</feature>
<evidence type="ECO:0000256" key="7">
    <source>
        <dbReference type="ARBA" id="ARBA00022660"/>
    </source>
</evidence>
<dbReference type="PANTHER" id="PTHR43507">
    <property type="entry name" value="NADH-UBIQUINONE OXIDOREDUCTASE CHAIN 4"/>
    <property type="match status" value="1"/>
</dbReference>
<dbReference type="RefSeq" id="YP_008963281.1">
    <property type="nucleotide sequence ID" value="NC_023083.1"/>
</dbReference>
<evidence type="ECO:0000256" key="9">
    <source>
        <dbReference type="ARBA" id="ARBA00022967"/>
    </source>
</evidence>
<feature type="transmembrane region" description="Helical" evidence="17">
    <location>
        <begin position="80"/>
        <end position="99"/>
    </location>
</feature>
<feature type="transmembrane region" description="Helical" evidence="17">
    <location>
        <begin position="402"/>
        <end position="421"/>
    </location>
</feature>
<evidence type="ECO:0000256" key="4">
    <source>
        <dbReference type="ARBA" id="ARBA00012944"/>
    </source>
</evidence>
<evidence type="ECO:0000256" key="1">
    <source>
        <dbReference type="ARBA" id="ARBA00003257"/>
    </source>
</evidence>
<keyword evidence="8 17" id="KW-0812">Transmembrane</keyword>
<evidence type="ECO:0000256" key="6">
    <source>
        <dbReference type="ARBA" id="ARBA00022448"/>
    </source>
</evidence>
<evidence type="ECO:0000256" key="15">
    <source>
        <dbReference type="ARBA" id="ARBA00023136"/>
    </source>
</evidence>
<evidence type="ECO:0000256" key="5">
    <source>
        <dbReference type="ARBA" id="ARBA00021006"/>
    </source>
</evidence>
<dbReference type="EMBL" id="HQ902161">
    <property type="protein sequence ID" value="ADZ52281.1"/>
    <property type="molecule type" value="Genomic_DNA"/>
</dbReference>
<dbReference type="InterPro" id="IPR000260">
    <property type="entry name" value="NADH4_N"/>
</dbReference>
<name>V5IVA9_APOLU</name>
<keyword evidence="9" id="KW-1278">Translocase</keyword>
<dbReference type="GO" id="GO:0015990">
    <property type="term" value="P:electron transport coupled proton transport"/>
    <property type="evidence" value="ECO:0007669"/>
    <property type="project" value="TreeGrafter"/>
</dbReference>
<evidence type="ECO:0000256" key="14">
    <source>
        <dbReference type="ARBA" id="ARBA00023128"/>
    </source>
</evidence>
<proteinExistence type="inferred from homology"/>
<dbReference type="GO" id="GO:0008137">
    <property type="term" value="F:NADH dehydrogenase (ubiquinone) activity"/>
    <property type="evidence" value="ECO:0007669"/>
    <property type="project" value="UniProtKB-UniRule"/>
</dbReference>
<dbReference type="PRINTS" id="PR01437">
    <property type="entry name" value="NUOXDRDTASE4"/>
</dbReference>
<evidence type="ECO:0000256" key="11">
    <source>
        <dbReference type="ARBA" id="ARBA00022989"/>
    </source>
</evidence>
<feature type="transmembrane region" description="Helical" evidence="17">
    <location>
        <begin position="209"/>
        <end position="229"/>
    </location>
</feature>
<keyword evidence="13 17" id="KW-0830">Ubiquinone</keyword>
<reference evidence="20" key="1">
    <citation type="journal article" date="2014" name="Insect Sci.">
        <title>The mitochondrial genome of the plant bug Apolygus lucorum (Hemiptera: Miridae): Presently known as the smallest in Heteroptera.</title>
        <authorList>
            <person name="Wang P."/>
            <person name="Li H."/>
            <person name="Wang Y."/>
            <person name="Zhang J.H."/>
            <person name="Dai X."/>
            <person name="Chang J."/>
            <person name="Hu B.W."/>
            <person name="Cai W.Z."/>
        </authorList>
    </citation>
    <scope>NUCLEOTIDE SEQUENCE</scope>
</reference>
<evidence type="ECO:0000256" key="13">
    <source>
        <dbReference type="ARBA" id="ARBA00023075"/>
    </source>
</evidence>
<evidence type="ECO:0000256" key="17">
    <source>
        <dbReference type="RuleBase" id="RU003297"/>
    </source>
</evidence>
<keyword evidence="7 17" id="KW-0679">Respiratory chain</keyword>
<evidence type="ECO:0000259" key="18">
    <source>
        <dbReference type="Pfam" id="PF00361"/>
    </source>
</evidence>
<keyword evidence="12 17" id="KW-0520">NAD</keyword>
<feature type="transmembrane region" description="Helical" evidence="17">
    <location>
        <begin position="7"/>
        <end position="31"/>
    </location>
</feature>
<organism evidence="20">
    <name type="scientific">Apolygus lucorum</name>
    <name type="common">Small green plant bug</name>
    <name type="synonym">Lygocoris lucorum</name>
    <dbReference type="NCBI Taxonomy" id="248454"/>
    <lineage>
        <taxon>Eukaryota</taxon>
        <taxon>Metazoa</taxon>
        <taxon>Ecdysozoa</taxon>
        <taxon>Arthropoda</taxon>
        <taxon>Hexapoda</taxon>
        <taxon>Insecta</taxon>
        <taxon>Pterygota</taxon>
        <taxon>Neoptera</taxon>
        <taxon>Paraneoptera</taxon>
        <taxon>Hemiptera</taxon>
        <taxon>Heteroptera</taxon>
        <taxon>Panheteroptera</taxon>
        <taxon>Cimicomorpha</taxon>
        <taxon>Miridae</taxon>
        <taxon>Mirini</taxon>
        <taxon>Apolygus</taxon>
    </lineage>
</organism>
<dbReference type="GO" id="GO:0042773">
    <property type="term" value="P:ATP synthesis coupled electron transport"/>
    <property type="evidence" value="ECO:0007669"/>
    <property type="project" value="InterPro"/>
</dbReference>
<dbReference type="GeneID" id="17960535"/>
<keyword evidence="15 17" id="KW-0472">Membrane</keyword>
<feature type="transmembrane region" description="Helical" evidence="17">
    <location>
        <begin position="292"/>
        <end position="313"/>
    </location>
</feature>
<feature type="transmembrane region" description="Helical" evidence="17">
    <location>
        <begin position="51"/>
        <end position="73"/>
    </location>
</feature>
<keyword evidence="14 17" id="KW-0496">Mitochondrion</keyword>
<feature type="transmembrane region" description="Helical" evidence="17">
    <location>
        <begin position="235"/>
        <end position="257"/>
    </location>
</feature>
<dbReference type="GO" id="GO:0031966">
    <property type="term" value="C:mitochondrial membrane"/>
    <property type="evidence" value="ECO:0007669"/>
    <property type="project" value="UniProtKB-SubCell"/>
</dbReference>
<evidence type="ECO:0000259" key="19">
    <source>
        <dbReference type="Pfam" id="PF01059"/>
    </source>
</evidence>
<evidence type="ECO:0000256" key="10">
    <source>
        <dbReference type="ARBA" id="ARBA00022982"/>
    </source>
</evidence>
<evidence type="ECO:0000313" key="20">
    <source>
        <dbReference type="EMBL" id="ADZ52281.1"/>
    </source>
</evidence>
<evidence type="ECO:0000256" key="8">
    <source>
        <dbReference type="ARBA" id="ARBA00022692"/>
    </source>
</evidence>
<keyword evidence="6 17" id="KW-0813">Transport</keyword>
<feature type="transmembrane region" description="Helical" evidence="17">
    <location>
        <begin position="364"/>
        <end position="390"/>
    </location>
</feature>
<dbReference type="CTD" id="4538"/>
<dbReference type="EC" id="7.1.1.2" evidence="4 17"/>
<comment type="catalytic activity">
    <reaction evidence="16 17">
        <text>a ubiquinone + NADH + 5 H(+)(in) = a ubiquinol + NAD(+) + 4 H(+)(out)</text>
        <dbReference type="Rhea" id="RHEA:29091"/>
        <dbReference type="Rhea" id="RHEA-COMP:9565"/>
        <dbReference type="Rhea" id="RHEA-COMP:9566"/>
        <dbReference type="ChEBI" id="CHEBI:15378"/>
        <dbReference type="ChEBI" id="CHEBI:16389"/>
        <dbReference type="ChEBI" id="CHEBI:17976"/>
        <dbReference type="ChEBI" id="CHEBI:57540"/>
        <dbReference type="ChEBI" id="CHEBI:57945"/>
        <dbReference type="EC" id="7.1.1.2"/>
    </reaction>
</comment>
<gene>
    <name evidence="20" type="primary">ND4</name>
</gene>
<evidence type="ECO:0000256" key="3">
    <source>
        <dbReference type="ARBA" id="ARBA00009025"/>
    </source>
</evidence>
<dbReference type="PANTHER" id="PTHR43507:SF20">
    <property type="entry name" value="NADH-UBIQUINONE OXIDOREDUCTASE CHAIN 4"/>
    <property type="match status" value="1"/>
</dbReference>
<feature type="domain" description="NADH:quinone oxidoreductase/Mrp antiporter transmembrane" evidence="18">
    <location>
        <begin position="102"/>
        <end position="381"/>
    </location>
</feature>
<dbReference type="InterPro" id="IPR001750">
    <property type="entry name" value="ND/Mrp_TM"/>
</dbReference>
<dbReference type="GO" id="GO:0003954">
    <property type="term" value="F:NADH dehydrogenase activity"/>
    <property type="evidence" value="ECO:0007669"/>
    <property type="project" value="TreeGrafter"/>
</dbReference>
<feature type="transmembrane region" description="Helical" evidence="17">
    <location>
        <begin position="138"/>
        <end position="168"/>
    </location>
</feature>
<feature type="transmembrane region" description="Helical" evidence="17">
    <location>
        <begin position="105"/>
        <end position="126"/>
    </location>
</feature>
<comment type="function">
    <text evidence="1">Core subunit of the mitochondrial membrane respiratory chain NADH dehydrogenase (Complex I) that is believed to belong to the minimal assembly required for catalysis. Complex I functions in the transfer of electrons from NADH to the respiratory chain. The immediate electron acceptor for the enzyme is believed to be ubiquinone.</text>
</comment>
<comment type="function">
    <text evidence="17">Core subunit of the mitochondrial membrane respiratory chain NADH dehydrogenase (Complex I) which catalyzes electron transfer from NADH through the respiratory chain, using ubiquinone as an electron acceptor. Essential for the catalytic activity and assembly of complex I.</text>
</comment>
<accession>V5IVA9</accession>
<sequence length="438" mass="51334">MFSLSFLTLFITLIDWYILLIFLMFIMFYMMVSFNMLDWFSMVSYMFGGDILSFSLIILSFWIIFLMVLASSLVYKNMTYYSEFMFMNVLLLIFLMFSFSVNNLFMYYLFFECSLIPTLILIFGWGYQPERLMAGYYLLFYTLFFSLPMLLGIFYINNFCFSMFYFLIYVDYNFYLYISMLLAFLAKMPMIFIHFWLPKAHVEAPISGSMILAGVLLKLGGYGIMRVFFFMKSYYFNYLFLSISLFGIFMVGILCMFQIDMKSLIAYSSVAHMGMVICGLMCMNMLGMIGSLILMIGHGLCSSGMFCLANIAYERSSSRSIFINKGLLTFMPSMCLFWFLLMINNMASPPSMNLLGEILLINSIISWSSISFFYLMFASFMGCLYSIYLYSSINHGLIYKGLLCGYYGYYIEFYLLFLHWLPLNIFFLKIDIISLLVF</sequence>
<dbReference type="GO" id="GO:0048039">
    <property type="term" value="F:ubiquinone binding"/>
    <property type="evidence" value="ECO:0007669"/>
    <property type="project" value="TreeGrafter"/>
</dbReference>